<dbReference type="Proteomes" id="UP000539642">
    <property type="component" value="Unassembled WGS sequence"/>
</dbReference>
<sequence length="343" mass="39269">MPGVRNRGEMIRQFIIENVDSHPNDIVTLTSETFSISRQAVNAHLKKLISQKSITTEGKTRNISYKLHPLIEDTISFKLHGLEEDRVWRDDVKPELGPLPDNIIEIWNYGFTEMLNNAIDHSQGSHVVINIKKYPSFSEIVITDNGVGIFRRIQQLLNLHDERHAVLELSKGKLTTDPDHHTGEGIFFSSRMFDEYAILSGGVYFSHEYNKPEDWIIESKSPTEGTTVFMKLSNNSSRKSKAIFDEYAGGNDYGFDKTVVPVSLARYGNESLVSRSQAKRLLARIDRFKIVIFDFENVDQIGQAFADEVFRVFKNQHPDIQIYFIRANRSVEDMIIRALRSGD</sequence>
<organism evidence="2 3">
    <name type="scientific">Desulfoprunum benzoelyticum</name>
    <dbReference type="NCBI Taxonomy" id="1506996"/>
    <lineage>
        <taxon>Bacteria</taxon>
        <taxon>Pseudomonadati</taxon>
        <taxon>Thermodesulfobacteriota</taxon>
        <taxon>Desulfobulbia</taxon>
        <taxon>Desulfobulbales</taxon>
        <taxon>Desulfobulbaceae</taxon>
        <taxon>Desulfoprunum</taxon>
    </lineage>
</organism>
<accession>A0A840UQA0</accession>
<dbReference type="Pfam" id="PF14213">
    <property type="entry name" value="DUF4325"/>
    <property type="match status" value="1"/>
</dbReference>
<evidence type="ECO:0000259" key="1">
    <source>
        <dbReference type="Pfam" id="PF14213"/>
    </source>
</evidence>
<evidence type="ECO:0000313" key="3">
    <source>
        <dbReference type="Proteomes" id="UP000539642"/>
    </source>
</evidence>
<dbReference type="RefSeq" id="WP_183347901.1">
    <property type="nucleotide sequence ID" value="NZ_JACHEO010000001.1"/>
</dbReference>
<evidence type="ECO:0000313" key="2">
    <source>
        <dbReference type="EMBL" id="MBB5346773.1"/>
    </source>
</evidence>
<comment type="caution">
    <text evidence="2">The sequence shown here is derived from an EMBL/GenBank/DDBJ whole genome shotgun (WGS) entry which is preliminary data.</text>
</comment>
<name>A0A840UQA0_9BACT</name>
<dbReference type="Gene3D" id="3.30.565.10">
    <property type="entry name" value="Histidine kinase-like ATPase, C-terminal domain"/>
    <property type="match status" value="1"/>
</dbReference>
<proteinExistence type="predicted"/>
<reference evidence="2 3" key="1">
    <citation type="submission" date="2020-08" db="EMBL/GenBank/DDBJ databases">
        <title>Genomic Encyclopedia of Type Strains, Phase IV (KMG-IV): sequencing the most valuable type-strain genomes for metagenomic binning, comparative biology and taxonomic classification.</title>
        <authorList>
            <person name="Goeker M."/>
        </authorList>
    </citation>
    <scope>NUCLEOTIDE SEQUENCE [LARGE SCALE GENOMIC DNA]</scope>
    <source>
        <strain evidence="2 3">DSM 28570</strain>
    </source>
</reference>
<dbReference type="InterPro" id="IPR036890">
    <property type="entry name" value="HATPase_C_sf"/>
</dbReference>
<protein>
    <submittedName>
        <fullName evidence="2">Anti-sigma regulatory factor (Ser/Thr protein kinase)/uncharacterized protein (DUF1330 family)</fullName>
    </submittedName>
</protein>
<gene>
    <name evidence="2" type="ORF">HNQ81_000480</name>
</gene>
<dbReference type="SUPFAM" id="SSF55874">
    <property type="entry name" value="ATPase domain of HSP90 chaperone/DNA topoisomerase II/histidine kinase"/>
    <property type="match status" value="1"/>
</dbReference>
<dbReference type="InterPro" id="IPR025474">
    <property type="entry name" value="DUF4325"/>
</dbReference>
<dbReference type="AlphaFoldDB" id="A0A840UQA0"/>
<dbReference type="EMBL" id="JACHEO010000001">
    <property type="protein sequence ID" value="MBB5346773.1"/>
    <property type="molecule type" value="Genomic_DNA"/>
</dbReference>
<keyword evidence="3" id="KW-1185">Reference proteome</keyword>
<feature type="domain" description="DUF4325" evidence="1">
    <location>
        <begin position="277"/>
        <end position="331"/>
    </location>
</feature>